<organism evidence="1">
    <name type="scientific">Polaromonas hydrogenivorans</name>
    <dbReference type="NCBI Taxonomy" id="335476"/>
    <lineage>
        <taxon>Bacteria</taxon>
        <taxon>Pseudomonadati</taxon>
        <taxon>Pseudomonadota</taxon>
        <taxon>Betaproteobacteria</taxon>
        <taxon>Burkholderiales</taxon>
        <taxon>Comamonadaceae</taxon>
        <taxon>Polaromonas</taxon>
    </lineage>
</organism>
<reference evidence="1" key="1">
    <citation type="submission" date="2024-05" db="EMBL/GenBank/DDBJ databases">
        <authorList>
            <person name="Bunk B."/>
            <person name="Swiderski J."/>
            <person name="Sproer C."/>
            <person name="Thiel V."/>
        </authorList>
    </citation>
    <scope>NUCLEOTIDE SEQUENCE</scope>
    <source>
        <strain evidence="1">DSM 17735</strain>
    </source>
</reference>
<sequence length="162" mass="18173">MTTCRFDDHAIQWNRFGEFVPAFHYTILDLDETSRIVDVLFKLPANEQIVLHRHRALNHTFVVQGEHRLYETDGRLREARPAGSYTVSPASEAPHREGGGAQDAIVFFSIRPGQGEVLYELLDDQCNLLGTVTFETLVALYQAQKASAPAREEACLQASDQA</sequence>
<dbReference type="InterPro" id="IPR011051">
    <property type="entry name" value="RmlC_Cupin_sf"/>
</dbReference>
<dbReference type="EMBL" id="CP157675">
    <property type="protein sequence ID" value="XBP71649.1"/>
    <property type="molecule type" value="Genomic_DNA"/>
</dbReference>
<dbReference type="Gene3D" id="2.60.120.10">
    <property type="entry name" value="Jelly Rolls"/>
    <property type="match status" value="1"/>
</dbReference>
<dbReference type="AlphaFoldDB" id="A0AAU7LVK7"/>
<dbReference type="RefSeq" id="WP_349281009.1">
    <property type="nucleotide sequence ID" value="NZ_CBCSCU010000023.1"/>
</dbReference>
<protein>
    <submittedName>
        <fullName evidence="1">Regulator</fullName>
    </submittedName>
</protein>
<evidence type="ECO:0000313" key="1">
    <source>
        <dbReference type="EMBL" id="XBP71649.1"/>
    </source>
</evidence>
<proteinExistence type="predicted"/>
<accession>A0AAU7LVK7</accession>
<dbReference type="InterPro" id="IPR014710">
    <property type="entry name" value="RmlC-like_jellyroll"/>
</dbReference>
<name>A0AAU7LVK7_9BURK</name>
<dbReference type="SUPFAM" id="SSF51182">
    <property type="entry name" value="RmlC-like cupins"/>
    <property type="match status" value="1"/>
</dbReference>
<gene>
    <name evidence="1" type="ORF">ABLV49_07600</name>
</gene>